<evidence type="ECO:0000256" key="7">
    <source>
        <dbReference type="SAM" id="Phobius"/>
    </source>
</evidence>
<dbReference type="Proteomes" id="UP000662088">
    <property type="component" value="Unassembled WGS sequence"/>
</dbReference>
<proteinExistence type="inferred from homology"/>
<evidence type="ECO:0000256" key="6">
    <source>
        <dbReference type="ARBA" id="ARBA00023136"/>
    </source>
</evidence>
<dbReference type="Gene3D" id="3.40.50.1000">
    <property type="entry name" value="HAD superfamily/HAD-like"/>
    <property type="match status" value="1"/>
</dbReference>
<dbReference type="InterPro" id="IPR023214">
    <property type="entry name" value="HAD_sf"/>
</dbReference>
<evidence type="ECO:0000256" key="2">
    <source>
        <dbReference type="ARBA" id="ARBA00005675"/>
    </source>
</evidence>
<dbReference type="GO" id="GO:1902600">
    <property type="term" value="P:proton transmembrane transport"/>
    <property type="evidence" value="ECO:0007669"/>
    <property type="project" value="TreeGrafter"/>
</dbReference>
<keyword evidence="4 7" id="KW-0812">Transmembrane</keyword>
<accession>A0A8I0A5G4</accession>
<organism evidence="10 11">
    <name type="scientific">Clostridium lentum</name>
    <dbReference type="NCBI Taxonomy" id="2763037"/>
    <lineage>
        <taxon>Bacteria</taxon>
        <taxon>Bacillati</taxon>
        <taxon>Bacillota</taxon>
        <taxon>Clostridia</taxon>
        <taxon>Eubacteriales</taxon>
        <taxon>Clostridiaceae</taxon>
        <taxon>Clostridium</taxon>
    </lineage>
</organism>
<dbReference type="Pfam" id="PF13246">
    <property type="entry name" value="Cation_ATPase"/>
    <property type="match status" value="1"/>
</dbReference>
<keyword evidence="3" id="KW-1003">Cell membrane</keyword>
<feature type="transmembrane region" description="Helical" evidence="7">
    <location>
        <begin position="725"/>
        <end position="743"/>
    </location>
</feature>
<dbReference type="EMBL" id="JACOOQ010000006">
    <property type="protein sequence ID" value="MBC5639809.1"/>
    <property type="molecule type" value="Genomic_DNA"/>
</dbReference>
<dbReference type="SUPFAM" id="SSF81665">
    <property type="entry name" value="Calcium ATPase, transmembrane domain M"/>
    <property type="match status" value="1"/>
</dbReference>
<dbReference type="InterPro" id="IPR004014">
    <property type="entry name" value="ATPase_P-typ_cation-transptr_N"/>
</dbReference>
<dbReference type="SUPFAM" id="SSF81660">
    <property type="entry name" value="Metal cation-transporting ATPase, ATP-binding domain N"/>
    <property type="match status" value="1"/>
</dbReference>
<sequence length="827" mass="94925">MKEYYQKSWTRVVELLGSNVYKGLMEYDCIVRREQYGDNKVIIPNRKSIGRSLLEKLFSLSSFIYLFVIILFIVSKQYIFLLIELIAFSLSIIHTWWYSLKNKKNIEMLGNLNTSDVTVLREGVERIVSAEDLVIGDIVLFKENSFISADLRIISAENLKVNERNITGDKVLKDKYEAMLDNNVASLSDISNILFRGSIIKSGSGTGIVIATGMNTHLGKLLSALDRYDLKKNLGFKEIDGIISKINIIGILISVILFFVVPGKVYIKKEILLDCLFISTAFIYPLIYYIYDKIISKELEKDNIYVNNIFTLKDSDIVKVIFVEKFGSITEDTAEVEKIFYNETSFLAKDLDKGNSDLLRMIGICCTTSNIYHETKDEEDIFGEAYIRFCEKYDFDKDKIARENRFKFRTEVNSTNSIKTTVTKNSRGFRATSRGSLDKILSKCTNILINGVEYPLTEEEINKIKLADLCFSREGLITEAMAYRRFNYEPSKEENIESNMVLVGLFGLKNSIVEDVKEDIESLFDDGILPLLFCEDNKISAEILGRNIGLISSSKEVTSGVELSHMSEEEFYKTVSKARIFCRLKPDQKLKIVNAFYNDGFKVAVEGETLGDLSLISMSNIGIGKAKASKILKHICDIYTEKSSIKALLHLKRKDKEVRKSIEYANSIYMQFILSQIFMMYAYYFIDDKILFKNSSIISLNLLLIPMVLLALNNLSINNIENKHSLLNAVIYNVVTIVAILAMKENIEIVVFLIMCINFLTYLYRNQFKNIYEYKNIIYTALYIIIVIIGTIFLYKKEVLINIFTISIILISFLVYVTMIWFSKKWQ</sequence>
<dbReference type="GO" id="GO:0005886">
    <property type="term" value="C:plasma membrane"/>
    <property type="evidence" value="ECO:0007669"/>
    <property type="project" value="UniProtKB-SubCell"/>
</dbReference>
<evidence type="ECO:0000256" key="5">
    <source>
        <dbReference type="ARBA" id="ARBA00022989"/>
    </source>
</evidence>
<dbReference type="RefSeq" id="WP_022212518.1">
    <property type="nucleotide sequence ID" value="NZ_JACOOQ010000006.1"/>
</dbReference>
<dbReference type="PANTHER" id="PTHR43294">
    <property type="entry name" value="SODIUM/POTASSIUM-TRANSPORTING ATPASE SUBUNIT ALPHA"/>
    <property type="match status" value="1"/>
</dbReference>
<dbReference type="Pfam" id="PF00122">
    <property type="entry name" value="E1-E2_ATPase"/>
    <property type="match status" value="1"/>
</dbReference>
<dbReference type="Gene3D" id="2.70.150.10">
    <property type="entry name" value="Calcium-transporting ATPase, cytoplasmic transduction domain A"/>
    <property type="match status" value="1"/>
</dbReference>
<dbReference type="InterPro" id="IPR059000">
    <property type="entry name" value="ATPase_P-type_domA"/>
</dbReference>
<feature type="transmembrane region" description="Helical" evidence="7">
    <location>
        <begin position="246"/>
        <end position="265"/>
    </location>
</feature>
<feature type="transmembrane region" description="Helical" evidence="7">
    <location>
        <begin position="777"/>
        <end position="795"/>
    </location>
</feature>
<keyword evidence="5 7" id="KW-1133">Transmembrane helix</keyword>
<comment type="caution">
    <text evidence="10">The sequence shown here is derived from an EMBL/GenBank/DDBJ whole genome shotgun (WGS) entry which is preliminary data.</text>
</comment>
<dbReference type="PANTHER" id="PTHR43294:SF21">
    <property type="entry name" value="CATION TRANSPORTING ATPASE"/>
    <property type="match status" value="1"/>
</dbReference>
<dbReference type="GO" id="GO:1990573">
    <property type="term" value="P:potassium ion import across plasma membrane"/>
    <property type="evidence" value="ECO:0007669"/>
    <property type="project" value="TreeGrafter"/>
</dbReference>
<protein>
    <submittedName>
        <fullName evidence="10">Cation-transporting P-type ATPase</fullName>
    </submittedName>
</protein>
<keyword evidence="11" id="KW-1185">Reference proteome</keyword>
<evidence type="ECO:0000256" key="1">
    <source>
        <dbReference type="ARBA" id="ARBA00004651"/>
    </source>
</evidence>
<evidence type="ECO:0000259" key="9">
    <source>
        <dbReference type="Pfam" id="PF00690"/>
    </source>
</evidence>
<dbReference type="InterPro" id="IPR023298">
    <property type="entry name" value="ATPase_P-typ_TM_dom_sf"/>
</dbReference>
<dbReference type="GO" id="GO:0005391">
    <property type="term" value="F:P-type sodium:potassium-exchanging transporter activity"/>
    <property type="evidence" value="ECO:0007669"/>
    <property type="project" value="TreeGrafter"/>
</dbReference>
<evidence type="ECO:0000256" key="4">
    <source>
        <dbReference type="ARBA" id="ARBA00022692"/>
    </source>
</evidence>
<dbReference type="InterPro" id="IPR050510">
    <property type="entry name" value="Cation_transp_ATPase_P-type"/>
</dbReference>
<feature type="transmembrane region" description="Helical" evidence="7">
    <location>
        <begin position="801"/>
        <end position="822"/>
    </location>
</feature>
<name>A0A8I0A5G4_9CLOT</name>
<keyword evidence="6 7" id="KW-0472">Membrane</keyword>
<comment type="subcellular location">
    <subcellularLocation>
        <location evidence="1">Cell membrane</location>
        <topology evidence="1">Multi-pass membrane protein</topology>
    </subcellularLocation>
</comment>
<dbReference type="GO" id="GO:0036376">
    <property type="term" value="P:sodium ion export across plasma membrane"/>
    <property type="evidence" value="ECO:0007669"/>
    <property type="project" value="TreeGrafter"/>
</dbReference>
<dbReference type="SUPFAM" id="SSF56784">
    <property type="entry name" value="HAD-like"/>
    <property type="match status" value="1"/>
</dbReference>
<feature type="transmembrane region" description="Helical" evidence="7">
    <location>
        <begin position="79"/>
        <end position="98"/>
    </location>
</feature>
<comment type="similarity">
    <text evidence="2">Belongs to the cation transport ATPase (P-type) (TC 3.A.3) family. Type IIA subfamily.</text>
</comment>
<dbReference type="GO" id="GO:0000166">
    <property type="term" value="F:nucleotide binding"/>
    <property type="evidence" value="ECO:0007669"/>
    <property type="project" value="InterPro"/>
</dbReference>
<feature type="domain" description="P-type ATPase A" evidence="8">
    <location>
        <begin position="112"/>
        <end position="225"/>
    </location>
</feature>
<feature type="transmembrane region" description="Helical" evidence="7">
    <location>
        <begin position="749"/>
        <end position="765"/>
    </location>
</feature>
<evidence type="ECO:0000259" key="8">
    <source>
        <dbReference type="Pfam" id="PF00122"/>
    </source>
</evidence>
<dbReference type="GO" id="GO:0006883">
    <property type="term" value="P:intracellular sodium ion homeostasis"/>
    <property type="evidence" value="ECO:0007669"/>
    <property type="project" value="TreeGrafter"/>
</dbReference>
<evidence type="ECO:0000313" key="10">
    <source>
        <dbReference type="EMBL" id="MBC5639809.1"/>
    </source>
</evidence>
<feature type="transmembrane region" description="Helical" evidence="7">
    <location>
        <begin position="696"/>
        <end position="713"/>
    </location>
</feature>
<feature type="transmembrane region" description="Helical" evidence="7">
    <location>
        <begin position="271"/>
        <end position="291"/>
    </location>
</feature>
<dbReference type="GO" id="GO:0030007">
    <property type="term" value="P:intracellular potassium ion homeostasis"/>
    <property type="evidence" value="ECO:0007669"/>
    <property type="project" value="TreeGrafter"/>
</dbReference>
<evidence type="ECO:0000313" key="11">
    <source>
        <dbReference type="Proteomes" id="UP000662088"/>
    </source>
</evidence>
<gene>
    <name evidence="10" type="ORF">H8R92_05065</name>
</gene>
<dbReference type="AlphaFoldDB" id="A0A8I0A5G4"/>
<dbReference type="SUPFAM" id="SSF81653">
    <property type="entry name" value="Calcium ATPase, transduction domain A"/>
    <property type="match status" value="1"/>
</dbReference>
<dbReference type="InterPro" id="IPR008250">
    <property type="entry name" value="ATPase_P-typ_transduc_dom_A_sf"/>
</dbReference>
<feature type="transmembrane region" description="Helical" evidence="7">
    <location>
        <begin position="53"/>
        <end position="73"/>
    </location>
</feature>
<dbReference type="Gene3D" id="1.20.1110.10">
    <property type="entry name" value="Calcium-transporting ATPase, transmembrane domain"/>
    <property type="match status" value="1"/>
</dbReference>
<dbReference type="InterPro" id="IPR036412">
    <property type="entry name" value="HAD-like_sf"/>
</dbReference>
<feature type="domain" description="Cation-transporting P-type ATPase N-terminal" evidence="9">
    <location>
        <begin position="4"/>
        <end position="70"/>
    </location>
</feature>
<reference evidence="10" key="1">
    <citation type="submission" date="2020-08" db="EMBL/GenBank/DDBJ databases">
        <title>Genome public.</title>
        <authorList>
            <person name="Liu C."/>
            <person name="Sun Q."/>
        </authorList>
    </citation>
    <scope>NUCLEOTIDE SEQUENCE</scope>
    <source>
        <strain evidence="10">NSJ-42</strain>
    </source>
</reference>
<feature type="transmembrane region" description="Helical" evidence="7">
    <location>
        <begin position="662"/>
        <end position="684"/>
    </location>
</feature>
<dbReference type="InterPro" id="IPR023299">
    <property type="entry name" value="ATPase_P-typ_cyto_dom_N"/>
</dbReference>
<dbReference type="Gene3D" id="3.40.1110.10">
    <property type="entry name" value="Calcium-transporting ATPase, cytoplasmic domain N"/>
    <property type="match status" value="1"/>
</dbReference>
<evidence type="ECO:0000256" key="3">
    <source>
        <dbReference type="ARBA" id="ARBA00022475"/>
    </source>
</evidence>
<dbReference type="Pfam" id="PF00690">
    <property type="entry name" value="Cation_ATPase_N"/>
    <property type="match status" value="1"/>
</dbReference>